<comment type="caution">
    <text evidence="2">The sequence shown here is derived from an EMBL/GenBank/DDBJ whole genome shotgun (WGS) entry which is preliminary data.</text>
</comment>
<dbReference type="EMBL" id="JABWMJ010000003">
    <property type="protein sequence ID" value="NUZ05540.1"/>
    <property type="molecule type" value="Genomic_DNA"/>
</dbReference>
<evidence type="ECO:0000259" key="1">
    <source>
        <dbReference type="PROSITE" id="PS51742"/>
    </source>
</evidence>
<dbReference type="AlphaFoldDB" id="A0A7Y6TVZ6"/>
<gene>
    <name evidence="2" type="ORF">HQN59_07165</name>
</gene>
<name>A0A7Y6TVZ6_9BURK</name>
<dbReference type="PANTHER" id="PTHR34988:SF1">
    <property type="entry name" value="DNA-BINDING PROTEIN"/>
    <property type="match status" value="1"/>
</dbReference>
<dbReference type="Pfam" id="PF03479">
    <property type="entry name" value="PCC"/>
    <property type="match status" value="1"/>
</dbReference>
<dbReference type="Gene3D" id="3.30.1330.80">
    <property type="entry name" value="Hypothetical protein, similar to alpha- acetolactate decarboxylase, domain 2"/>
    <property type="match status" value="1"/>
</dbReference>
<dbReference type="CDD" id="cd11378">
    <property type="entry name" value="DUF296"/>
    <property type="match status" value="1"/>
</dbReference>
<dbReference type="Proteomes" id="UP000529637">
    <property type="component" value="Unassembled WGS sequence"/>
</dbReference>
<evidence type="ECO:0000313" key="2">
    <source>
        <dbReference type="EMBL" id="NUZ05540.1"/>
    </source>
</evidence>
<dbReference type="SUPFAM" id="SSF117856">
    <property type="entry name" value="AF0104/ALDC/Ptd012-like"/>
    <property type="match status" value="1"/>
</dbReference>
<proteinExistence type="predicted"/>
<keyword evidence="3" id="KW-1185">Reference proteome</keyword>
<dbReference type="RefSeq" id="WP_176067600.1">
    <property type="nucleotide sequence ID" value="NZ_JABWMJ010000003.1"/>
</dbReference>
<sequence length="134" mass="13815">MNLLPLRLLPGADLRRALEAALAADGASAAFVVAGIGSLADAPLRLAGAGEARVIAGASELLTLSGSVGADASHLHATLADATGRVWGGHVGYGCRVRTTAEILLARLSEWQFSRTFDPRTGFAELEIARKPLA</sequence>
<feature type="domain" description="PPC" evidence="1">
    <location>
        <begin position="1"/>
        <end position="129"/>
    </location>
</feature>
<dbReference type="PANTHER" id="PTHR34988">
    <property type="entry name" value="PROTEIN, PUTATIVE-RELATED"/>
    <property type="match status" value="1"/>
</dbReference>
<dbReference type="InterPro" id="IPR005175">
    <property type="entry name" value="PPC_dom"/>
</dbReference>
<dbReference type="PROSITE" id="PS51742">
    <property type="entry name" value="PPC"/>
    <property type="match status" value="1"/>
</dbReference>
<evidence type="ECO:0000313" key="3">
    <source>
        <dbReference type="Proteomes" id="UP000529637"/>
    </source>
</evidence>
<protein>
    <submittedName>
        <fullName evidence="2">DUF296 domain-containing protein</fullName>
    </submittedName>
</protein>
<reference evidence="2 3" key="1">
    <citation type="submission" date="2020-06" db="EMBL/GenBank/DDBJ databases">
        <title>Schlegella sp. ID0723 isolated from air conditioner.</title>
        <authorList>
            <person name="Kim D.Y."/>
            <person name="Kim D.-U."/>
        </authorList>
    </citation>
    <scope>NUCLEOTIDE SEQUENCE [LARGE SCALE GENOMIC DNA]</scope>
    <source>
        <strain evidence="2 3">ID0723</strain>
    </source>
</reference>
<organism evidence="2 3">
    <name type="scientific">Piscinibacter koreensis</name>
    <dbReference type="NCBI Taxonomy" id="2742824"/>
    <lineage>
        <taxon>Bacteria</taxon>
        <taxon>Pseudomonadati</taxon>
        <taxon>Pseudomonadota</taxon>
        <taxon>Betaproteobacteria</taxon>
        <taxon>Burkholderiales</taxon>
        <taxon>Sphaerotilaceae</taxon>
        <taxon>Piscinibacter</taxon>
    </lineage>
</organism>
<accession>A0A7Y6TVZ6</accession>